<sequence>SRRPSPASMPTNNNVDDDALCSKVKLLCSQQSGACLLSWRADPATSNLPPILTQLGFQRNLVLNLLVCTLCKYALNPDPKYILQHAANKHRLKSDEGVDVNSIREELLQVSPLVEHYDSTLELYMNPGRSLLPPVQSIAIKPGFSCSTCSFYSLQQHTMKAHIKEHPKADQIFTRCSVQTLFKGYWTKYFGVDERMSVDAAQPLCSGPSLSSFRVIDTANLDVAFKVAYIVKNYKSLLAVAANLDEADDVLSDLDFSLDQIIQTMDGNSIDAMMFDDAYEFTSTRPTVLDVPMMSVPTGPSSAIDLTVNNGGASPFVQGRRSISVNASLPATPVTASRVPTTTYRVGDSRATTANTNANEPIPATNALHCAALSALAVSGNAGVNTRASRRGSEPIVERTVKQARTRKRPASPHERPFQVPPFKARSVARPIPIASAQYSNSVPVPVHAVSQQVVDLPYDSDEFEDLEHNGCGSDSGGDAFAHAPTPSGYVVEEPEQAVGSSESAFTPISITYDFWKRQRASMGQPNVNPQSGSAVSPLIDPQYSIGINSMSCRSFF</sequence>
<dbReference type="Pfam" id="PF12013">
    <property type="entry name" value="OrsD"/>
    <property type="match status" value="1"/>
</dbReference>
<feature type="compositionally biased region" description="Basic and acidic residues" evidence="1">
    <location>
        <begin position="391"/>
        <end position="401"/>
    </location>
</feature>
<evidence type="ECO:0000256" key="1">
    <source>
        <dbReference type="SAM" id="MobiDB-lite"/>
    </source>
</evidence>
<reference evidence="2" key="1">
    <citation type="submission" date="2015-04" db="EMBL/GenBank/DDBJ databases">
        <title>The genome sequence of the plant pathogenic Rhizarian Plasmodiophora brassicae reveals insights in its biotrophic life cycle and the origin of chitin synthesis.</title>
        <authorList>
            <person name="Schwelm A."/>
            <person name="Fogelqvist J."/>
            <person name="Knaust A."/>
            <person name="Julke S."/>
            <person name="Lilja T."/>
            <person name="Dhandapani V."/>
            <person name="Bonilla-Rosso G."/>
            <person name="Karlsson M."/>
            <person name="Shevchenko A."/>
            <person name="Choi S.R."/>
            <person name="Kim H.G."/>
            <person name="Park J.Y."/>
            <person name="Lim Y.P."/>
            <person name="Ludwig-Muller J."/>
            <person name="Dixelius C."/>
        </authorList>
    </citation>
    <scope>NUCLEOTIDE SEQUENCE</scope>
    <source>
        <tissue evidence="2">Potato root galls</tissue>
    </source>
</reference>
<dbReference type="EMBL" id="HACM01010402">
    <property type="protein sequence ID" value="CRZ10844.1"/>
    <property type="molecule type" value="Transcribed_RNA"/>
</dbReference>
<protein>
    <submittedName>
        <fullName evidence="2">Uncharacterized protein</fullName>
    </submittedName>
</protein>
<organism evidence="2">
    <name type="scientific">Spongospora subterranea</name>
    <dbReference type="NCBI Taxonomy" id="70186"/>
    <lineage>
        <taxon>Eukaryota</taxon>
        <taxon>Sar</taxon>
        <taxon>Rhizaria</taxon>
        <taxon>Endomyxa</taxon>
        <taxon>Phytomyxea</taxon>
        <taxon>Plasmodiophorida</taxon>
        <taxon>Plasmodiophoridae</taxon>
        <taxon>Spongospora</taxon>
    </lineage>
</organism>
<feature type="non-terminal residue" evidence="2">
    <location>
        <position position="1"/>
    </location>
</feature>
<feature type="non-terminal residue" evidence="2">
    <location>
        <position position="557"/>
    </location>
</feature>
<evidence type="ECO:0000313" key="2">
    <source>
        <dbReference type="EMBL" id="CRZ10844.1"/>
    </source>
</evidence>
<dbReference type="InterPro" id="IPR022698">
    <property type="entry name" value="OrsD"/>
</dbReference>
<name>A0A0H5RQ62_9EUKA</name>
<accession>A0A0H5RQ62</accession>
<feature type="region of interest" description="Disordered" evidence="1">
    <location>
        <begin position="385"/>
        <end position="419"/>
    </location>
</feature>
<dbReference type="AlphaFoldDB" id="A0A0H5RQ62"/>
<proteinExistence type="predicted"/>
<feature type="compositionally biased region" description="Basic residues" evidence="1">
    <location>
        <begin position="402"/>
        <end position="411"/>
    </location>
</feature>